<name>A0A9P6ZMV9_9AGAM</name>
<evidence type="ECO:0000313" key="3">
    <source>
        <dbReference type="Proteomes" id="UP000714275"/>
    </source>
</evidence>
<dbReference type="EMBL" id="JABBWD010000051">
    <property type="protein sequence ID" value="KAG1772890.1"/>
    <property type="molecule type" value="Genomic_DNA"/>
</dbReference>
<feature type="compositionally biased region" description="Low complexity" evidence="1">
    <location>
        <begin position="165"/>
        <end position="184"/>
    </location>
</feature>
<proteinExistence type="predicted"/>
<feature type="region of interest" description="Disordered" evidence="1">
    <location>
        <begin position="162"/>
        <end position="202"/>
    </location>
</feature>
<dbReference type="AlphaFoldDB" id="A0A9P6ZMV9"/>
<evidence type="ECO:0000256" key="1">
    <source>
        <dbReference type="SAM" id="MobiDB-lite"/>
    </source>
</evidence>
<evidence type="ECO:0000313" key="2">
    <source>
        <dbReference type="EMBL" id="KAG1772890.1"/>
    </source>
</evidence>
<organism evidence="2 3">
    <name type="scientific">Suillus placidus</name>
    <dbReference type="NCBI Taxonomy" id="48579"/>
    <lineage>
        <taxon>Eukaryota</taxon>
        <taxon>Fungi</taxon>
        <taxon>Dikarya</taxon>
        <taxon>Basidiomycota</taxon>
        <taxon>Agaricomycotina</taxon>
        <taxon>Agaricomycetes</taxon>
        <taxon>Agaricomycetidae</taxon>
        <taxon>Boletales</taxon>
        <taxon>Suillineae</taxon>
        <taxon>Suillaceae</taxon>
        <taxon>Suillus</taxon>
    </lineage>
</organism>
<accession>A0A9P6ZMV9</accession>
<keyword evidence="3" id="KW-1185">Reference proteome</keyword>
<protein>
    <submittedName>
        <fullName evidence="2">Uncharacterized protein</fullName>
    </submittedName>
</protein>
<sequence length="259" mass="28686">MSRLDYLDLPVETPIHFIKIKMRAEFDFDHHDGILSILPSIRSAVLSSEPIEDNSEQRILNHIHSIFSDSFACMVRRHKFRWDSIQLPEAMLKKIAALDEVERSHLHSYSPNPLSPVVPEQPADTNITESHIFPNPLLPVVASPQLTDDHALEDWCSSTNSVDVSIPSLSSSTITSPPYSTRSSLHTLSDDGTSPFVPSGKLSQPVSRPFIISPLSPPLKSKTISPTTPTTIPKTVSLIRHRSKLASTASESSITKNRL</sequence>
<comment type="caution">
    <text evidence="2">The sequence shown here is derived from an EMBL/GenBank/DDBJ whole genome shotgun (WGS) entry which is preliminary data.</text>
</comment>
<dbReference type="Proteomes" id="UP000714275">
    <property type="component" value="Unassembled WGS sequence"/>
</dbReference>
<reference evidence="2" key="1">
    <citation type="journal article" date="2020" name="New Phytol.">
        <title>Comparative genomics reveals dynamic genome evolution in host specialist ectomycorrhizal fungi.</title>
        <authorList>
            <person name="Lofgren L.A."/>
            <person name="Nguyen N.H."/>
            <person name="Vilgalys R."/>
            <person name="Ruytinx J."/>
            <person name="Liao H.L."/>
            <person name="Branco S."/>
            <person name="Kuo A."/>
            <person name="LaButti K."/>
            <person name="Lipzen A."/>
            <person name="Andreopoulos W."/>
            <person name="Pangilinan J."/>
            <person name="Riley R."/>
            <person name="Hundley H."/>
            <person name="Na H."/>
            <person name="Barry K."/>
            <person name="Grigoriev I.V."/>
            <person name="Stajich J.E."/>
            <person name="Kennedy P.G."/>
        </authorList>
    </citation>
    <scope>NUCLEOTIDE SEQUENCE</scope>
    <source>
        <strain evidence="2">DOB743</strain>
    </source>
</reference>
<gene>
    <name evidence="2" type="ORF">EV702DRAFT_1201364</name>
</gene>
<dbReference type="OrthoDB" id="2687743at2759"/>